<protein>
    <recommendedName>
        <fullName evidence="3">Resolvase/invertase-type recombinase catalytic domain-containing protein</fullName>
    </recommendedName>
</protein>
<comment type="caution">
    <text evidence="1">The sequence shown here is derived from an EMBL/GenBank/DDBJ whole genome shotgun (WGS) entry which is preliminary data.</text>
</comment>
<evidence type="ECO:0008006" key="3">
    <source>
        <dbReference type="Google" id="ProtNLM"/>
    </source>
</evidence>
<keyword evidence="2" id="KW-1185">Reference proteome</keyword>
<dbReference type="AlphaFoldDB" id="A0A3N0GJD5"/>
<dbReference type="OrthoDB" id="4559413at2"/>
<dbReference type="EMBL" id="RJSF01000044">
    <property type="protein sequence ID" value="RNM12549.1"/>
    <property type="molecule type" value="Genomic_DNA"/>
</dbReference>
<accession>A0A3N0GJD5</accession>
<reference evidence="1 2" key="1">
    <citation type="submission" date="2018-11" db="EMBL/GenBank/DDBJ databases">
        <authorList>
            <person name="Li F."/>
        </authorList>
    </citation>
    <scope>NUCLEOTIDE SEQUENCE [LARGE SCALE GENOMIC DNA]</scope>
    <source>
        <strain evidence="1 2">Gsoil 818</strain>
    </source>
</reference>
<sequence length="136" mass="15048">MSHRPRPLLLGYIRAHLASTPAEIRRLEVQLEDFVTREEFSLGTVFVDRGEAPGAFHALIEELERDENVRGLLIPDLRHLTADEQLILSKHEQGARTPVLVVNFAPLAGGPGAATPGCSGSAILARRLTRRRRDEP</sequence>
<evidence type="ECO:0000313" key="2">
    <source>
        <dbReference type="Proteomes" id="UP000279994"/>
    </source>
</evidence>
<proteinExistence type="predicted"/>
<name>A0A3N0GJD5_9ACTN</name>
<evidence type="ECO:0000313" key="1">
    <source>
        <dbReference type="EMBL" id="RNM12549.1"/>
    </source>
</evidence>
<gene>
    <name evidence="1" type="ORF">EFL26_18145</name>
</gene>
<dbReference type="Proteomes" id="UP000279994">
    <property type="component" value="Unassembled WGS sequence"/>
</dbReference>
<dbReference type="RefSeq" id="WP_123224313.1">
    <property type="nucleotide sequence ID" value="NZ_RJSF01000044.1"/>
</dbReference>
<organism evidence="1 2">
    <name type="scientific">Nocardioides pocheonensis</name>
    <dbReference type="NCBI Taxonomy" id="661485"/>
    <lineage>
        <taxon>Bacteria</taxon>
        <taxon>Bacillati</taxon>
        <taxon>Actinomycetota</taxon>
        <taxon>Actinomycetes</taxon>
        <taxon>Propionibacteriales</taxon>
        <taxon>Nocardioidaceae</taxon>
        <taxon>Nocardioides</taxon>
    </lineage>
</organism>